<evidence type="ECO:0000313" key="2">
    <source>
        <dbReference type="Proteomes" id="UP000091857"/>
    </source>
</evidence>
<organism evidence="1 2">
    <name type="scientific">Manihot esculenta</name>
    <name type="common">Cassava</name>
    <name type="synonym">Jatropha manihot</name>
    <dbReference type="NCBI Taxonomy" id="3983"/>
    <lineage>
        <taxon>Eukaryota</taxon>
        <taxon>Viridiplantae</taxon>
        <taxon>Streptophyta</taxon>
        <taxon>Embryophyta</taxon>
        <taxon>Tracheophyta</taxon>
        <taxon>Spermatophyta</taxon>
        <taxon>Magnoliopsida</taxon>
        <taxon>eudicotyledons</taxon>
        <taxon>Gunneridae</taxon>
        <taxon>Pentapetalae</taxon>
        <taxon>rosids</taxon>
        <taxon>fabids</taxon>
        <taxon>Malpighiales</taxon>
        <taxon>Euphorbiaceae</taxon>
        <taxon>Crotonoideae</taxon>
        <taxon>Manihoteae</taxon>
        <taxon>Manihot</taxon>
    </lineage>
</organism>
<evidence type="ECO:0000313" key="1">
    <source>
        <dbReference type="EMBL" id="KAG8633823.1"/>
    </source>
</evidence>
<dbReference type="EMBL" id="CM004404">
    <property type="protein sequence ID" value="KAG8633823.1"/>
    <property type="molecule type" value="Genomic_DNA"/>
</dbReference>
<sequence length="88" mass="9761">MALSILSFTGSSCFLSSFTVQFQLQRSHSWYLGVFGLQRCSKIKDLSVQKGFSIMGLITEDVDSSPTSFSSCYLVSVQMQYASLGWPL</sequence>
<reference evidence="2" key="1">
    <citation type="journal article" date="2016" name="Nat. Biotechnol.">
        <title>Sequencing wild and cultivated cassava and related species reveals extensive interspecific hybridization and genetic diversity.</title>
        <authorList>
            <person name="Bredeson J.V."/>
            <person name="Lyons J.B."/>
            <person name="Prochnik S.E."/>
            <person name="Wu G.A."/>
            <person name="Ha C.M."/>
            <person name="Edsinger-Gonzales E."/>
            <person name="Grimwood J."/>
            <person name="Schmutz J."/>
            <person name="Rabbi I.Y."/>
            <person name="Egesi C."/>
            <person name="Nauluvula P."/>
            <person name="Lebot V."/>
            <person name="Ndunguru J."/>
            <person name="Mkamilo G."/>
            <person name="Bart R.S."/>
            <person name="Setter T.L."/>
            <person name="Gleadow R.M."/>
            <person name="Kulakow P."/>
            <person name="Ferguson M.E."/>
            <person name="Rounsley S."/>
            <person name="Rokhsar D.S."/>
        </authorList>
    </citation>
    <scope>NUCLEOTIDE SEQUENCE [LARGE SCALE GENOMIC DNA]</scope>
    <source>
        <strain evidence="2">cv. AM560-2</strain>
    </source>
</reference>
<accession>A0ACB7G0P4</accession>
<dbReference type="Proteomes" id="UP000091857">
    <property type="component" value="Chromosome 18"/>
</dbReference>
<protein>
    <submittedName>
        <fullName evidence="1">Uncharacterized protein</fullName>
    </submittedName>
</protein>
<name>A0ACB7G0P4_MANES</name>
<proteinExistence type="predicted"/>
<gene>
    <name evidence="1" type="ORF">MANES_18G124650v8</name>
</gene>
<keyword evidence="2" id="KW-1185">Reference proteome</keyword>
<comment type="caution">
    <text evidence="1">The sequence shown here is derived from an EMBL/GenBank/DDBJ whole genome shotgun (WGS) entry which is preliminary data.</text>
</comment>